<gene>
    <name evidence="1" type="ORF">L21SP2_0976</name>
</gene>
<evidence type="ECO:0000313" key="2">
    <source>
        <dbReference type="Proteomes" id="UP000018680"/>
    </source>
</evidence>
<evidence type="ECO:0000313" key="1">
    <source>
        <dbReference type="EMBL" id="AHC14396.1"/>
    </source>
</evidence>
<accession>V5WGU7</accession>
<reference evidence="1 2" key="1">
    <citation type="journal article" date="2015" name="Stand. Genomic Sci.">
        <title>Complete genome sequence and description of Salinispira pacifica gen. nov., sp. nov., a novel spirochaete isolated form a hypersaline microbial mat.</title>
        <authorList>
            <person name="Ben Hania W."/>
            <person name="Joseph M."/>
            <person name="Schumann P."/>
            <person name="Bunk B."/>
            <person name="Fiebig A."/>
            <person name="Sproer C."/>
            <person name="Klenk H.P."/>
            <person name="Fardeau M.L."/>
            <person name="Spring S."/>
        </authorList>
    </citation>
    <scope>NUCLEOTIDE SEQUENCE [LARGE SCALE GENOMIC DNA]</scope>
    <source>
        <strain evidence="1 2">L21-RPul-D2</strain>
    </source>
</reference>
<dbReference type="Proteomes" id="UP000018680">
    <property type="component" value="Chromosome"/>
</dbReference>
<dbReference type="KEGG" id="slr:L21SP2_0976"/>
<protein>
    <submittedName>
        <fullName evidence="1">Uncharacterized protein</fullName>
    </submittedName>
</protein>
<dbReference type="AlphaFoldDB" id="V5WGU7"/>
<sequence length="52" mass="6273">MPNIFERSNKKSAEDREVEAREESMLKTIGQQKIEIDFLKKKYRQLYGRDPQ</sequence>
<dbReference type="HOGENOM" id="CLU_3084571_0_0_12"/>
<keyword evidence="2" id="KW-1185">Reference proteome</keyword>
<proteinExistence type="predicted"/>
<dbReference type="EMBL" id="CP006939">
    <property type="protein sequence ID" value="AHC14396.1"/>
    <property type="molecule type" value="Genomic_DNA"/>
</dbReference>
<organism evidence="1 2">
    <name type="scientific">Salinispira pacifica</name>
    <dbReference type="NCBI Taxonomy" id="1307761"/>
    <lineage>
        <taxon>Bacteria</taxon>
        <taxon>Pseudomonadati</taxon>
        <taxon>Spirochaetota</taxon>
        <taxon>Spirochaetia</taxon>
        <taxon>Spirochaetales</taxon>
        <taxon>Spirochaetaceae</taxon>
        <taxon>Salinispira</taxon>
    </lineage>
</organism>
<name>V5WGU7_9SPIO</name>